<evidence type="ECO:0000313" key="1">
    <source>
        <dbReference type="EMBL" id="KEA61853.1"/>
    </source>
</evidence>
<reference evidence="1 2" key="1">
    <citation type="submission" date="2014-04" db="EMBL/GenBank/DDBJ databases">
        <title>Marinobacterium kochiensis sp. nov., isolated from sediment sample collected from Kochi backwaters in Kerala, India.</title>
        <authorList>
            <person name="Singh A."/>
            <person name="Pinnaka A.K."/>
        </authorList>
    </citation>
    <scope>NUCLEOTIDE SEQUENCE [LARGE SCALE GENOMIC DNA]</scope>
    <source>
        <strain evidence="1 2">AK27</strain>
    </source>
</reference>
<comment type="caution">
    <text evidence="1">The sequence shown here is derived from an EMBL/GenBank/DDBJ whole genome shotgun (WGS) entry which is preliminary data.</text>
</comment>
<name>A0A081FTJ8_9GAMM</name>
<dbReference type="RefSeq" id="WP_231517105.1">
    <property type="nucleotide sequence ID" value="NZ_JMQN01000059.1"/>
</dbReference>
<accession>A0A081FTJ8</accession>
<proteinExistence type="predicted"/>
<evidence type="ECO:0000313" key="2">
    <source>
        <dbReference type="Proteomes" id="UP000028252"/>
    </source>
</evidence>
<dbReference type="PATRIC" id="fig|1232683.4.peg.3936"/>
<dbReference type="EMBL" id="JMQN01000059">
    <property type="protein sequence ID" value="KEA61853.1"/>
    <property type="molecule type" value="Genomic_DNA"/>
</dbReference>
<organism evidence="1 2">
    <name type="scientific">Marinobacterium lacunae</name>
    <dbReference type="NCBI Taxonomy" id="1232683"/>
    <lineage>
        <taxon>Bacteria</taxon>
        <taxon>Pseudomonadati</taxon>
        <taxon>Pseudomonadota</taxon>
        <taxon>Gammaproteobacteria</taxon>
        <taxon>Oceanospirillales</taxon>
        <taxon>Oceanospirillaceae</taxon>
        <taxon>Marinobacterium</taxon>
    </lineage>
</organism>
<dbReference type="AlphaFoldDB" id="A0A081FTJ8"/>
<protein>
    <submittedName>
        <fullName evidence="1">Uncharacterized protein</fullName>
    </submittedName>
</protein>
<gene>
    <name evidence="1" type="ORF">ADIMK_4000</name>
</gene>
<dbReference type="Proteomes" id="UP000028252">
    <property type="component" value="Unassembled WGS sequence"/>
</dbReference>
<keyword evidence="2" id="KW-1185">Reference proteome</keyword>
<sequence length="61" mass="7202">MQLIRSEVWRERQRALCDAYDRLMELSDPKDIAQQWDIIELLWKQNSSGQARTPNDTPSTP</sequence>